<evidence type="ECO:0000256" key="1">
    <source>
        <dbReference type="SAM" id="MobiDB-lite"/>
    </source>
</evidence>
<organism evidence="2 3">
    <name type="scientific">Psophocarpus tetragonolobus</name>
    <name type="common">Winged bean</name>
    <name type="synonym">Dolichos tetragonolobus</name>
    <dbReference type="NCBI Taxonomy" id="3891"/>
    <lineage>
        <taxon>Eukaryota</taxon>
        <taxon>Viridiplantae</taxon>
        <taxon>Streptophyta</taxon>
        <taxon>Embryophyta</taxon>
        <taxon>Tracheophyta</taxon>
        <taxon>Spermatophyta</taxon>
        <taxon>Magnoliopsida</taxon>
        <taxon>eudicotyledons</taxon>
        <taxon>Gunneridae</taxon>
        <taxon>Pentapetalae</taxon>
        <taxon>rosids</taxon>
        <taxon>fabids</taxon>
        <taxon>Fabales</taxon>
        <taxon>Fabaceae</taxon>
        <taxon>Papilionoideae</taxon>
        <taxon>50 kb inversion clade</taxon>
        <taxon>NPAAA clade</taxon>
        <taxon>indigoferoid/millettioid clade</taxon>
        <taxon>Phaseoleae</taxon>
        <taxon>Psophocarpus</taxon>
    </lineage>
</organism>
<protein>
    <submittedName>
        <fullName evidence="2">Uncharacterized protein</fullName>
    </submittedName>
</protein>
<evidence type="ECO:0000313" key="3">
    <source>
        <dbReference type="Proteomes" id="UP001386955"/>
    </source>
</evidence>
<evidence type="ECO:0000313" key="2">
    <source>
        <dbReference type="EMBL" id="KAK7412902.1"/>
    </source>
</evidence>
<reference evidence="2 3" key="1">
    <citation type="submission" date="2024-01" db="EMBL/GenBank/DDBJ databases">
        <title>The genomes of 5 underutilized Papilionoideae crops provide insights into root nodulation and disease resistanc.</title>
        <authorList>
            <person name="Jiang F."/>
        </authorList>
    </citation>
    <scope>NUCLEOTIDE SEQUENCE [LARGE SCALE GENOMIC DNA]</scope>
    <source>
        <strain evidence="2">DUOXIRENSHENG_FW03</strain>
        <tissue evidence="2">Leaves</tissue>
    </source>
</reference>
<accession>A0AAN9T250</accession>
<proteinExistence type="predicted"/>
<feature type="region of interest" description="Disordered" evidence="1">
    <location>
        <begin position="75"/>
        <end position="96"/>
    </location>
</feature>
<keyword evidence="3" id="KW-1185">Reference proteome</keyword>
<feature type="compositionally biased region" description="Basic and acidic residues" evidence="1">
    <location>
        <begin position="75"/>
        <end position="95"/>
    </location>
</feature>
<gene>
    <name evidence="2" type="ORF">VNO78_04639</name>
</gene>
<comment type="caution">
    <text evidence="2">The sequence shown here is derived from an EMBL/GenBank/DDBJ whole genome shotgun (WGS) entry which is preliminary data.</text>
</comment>
<dbReference type="EMBL" id="JAYMYS010000001">
    <property type="protein sequence ID" value="KAK7412902.1"/>
    <property type="molecule type" value="Genomic_DNA"/>
</dbReference>
<name>A0AAN9T250_PSOTE</name>
<sequence>MDQLHREPCVVAVTTAETSIDGVWETEELECGHYVGHGYVSNWGMQCHSMRRRRRSSDAQPSTAVSGYRKYLKGTEPEMKRTRRVGKDKSCERETSGSMRTIQFLMMKNKYGKLTHNC</sequence>
<dbReference type="Proteomes" id="UP001386955">
    <property type="component" value="Unassembled WGS sequence"/>
</dbReference>
<dbReference type="AlphaFoldDB" id="A0AAN9T250"/>